<dbReference type="GO" id="GO:0003677">
    <property type="term" value="F:DNA binding"/>
    <property type="evidence" value="ECO:0007669"/>
    <property type="project" value="UniProtKB-KW"/>
</dbReference>
<protein>
    <submittedName>
        <fullName evidence="1">Winged helix DNA-binding domain-containing protein</fullName>
    </submittedName>
</protein>
<reference evidence="1 2" key="1">
    <citation type="submission" date="2019-07" db="EMBL/GenBank/DDBJ databases">
        <title>Lentzea xizangensis sp. nov., isolated from Qinghai-Tibetan Plateau Soils.</title>
        <authorList>
            <person name="Huang J."/>
        </authorList>
    </citation>
    <scope>NUCLEOTIDE SEQUENCE [LARGE SCALE GENOMIC DNA]</scope>
    <source>
        <strain evidence="1 2">FXJ1.1311</strain>
    </source>
</reference>
<evidence type="ECO:0000313" key="1">
    <source>
        <dbReference type="EMBL" id="TWP48796.1"/>
    </source>
</evidence>
<dbReference type="Proteomes" id="UP000316639">
    <property type="component" value="Unassembled WGS sequence"/>
</dbReference>
<dbReference type="RefSeq" id="WP_146355483.1">
    <property type="nucleotide sequence ID" value="NZ_VOBR01000018.1"/>
</dbReference>
<organism evidence="1 2">
    <name type="scientific">Lentzea tibetensis</name>
    <dbReference type="NCBI Taxonomy" id="2591470"/>
    <lineage>
        <taxon>Bacteria</taxon>
        <taxon>Bacillati</taxon>
        <taxon>Actinomycetota</taxon>
        <taxon>Actinomycetes</taxon>
        <taxon>Pseudonocardiales</taxon>
        <taxon>Pseudonocardiaceae</taxon>
        <taxon>Lentzea</taxon>
    </lineage>
</organism>
<keyword evidence="1" id="KW-0238">DNA-binding</keyword>
<dbReference type="OrthoDB" id="9148135at2"/>
<keyword evidence="2" id="KW-1185">Reference proteome</keyword>
<accession>A0A563ENF8</accession>
<dbReference type="EMBL" id="VOBR01000018">
    <property type="protein sequence ID" value="TWP48796.1"/>
    <property type="molecule type" value="Genomic_DNA"/>
</dbReference>
<dbReference type="Pfam" id="PF06224">
    <property type="entry name" value="AlkZ-like"/>
    <property type="match status" value="1"/>
</dbReference>
<dbReference type="InterPro" id="IPR009351">
    <property type="entry name" value="AlkZ-like"/>
</dbReference>
<dbReference type="AlphaFoldDB" id="A0A563ENF8"/>
<name>A0A563ENF8_9PSEU</name>
<dbReference type="PANTHER" id="PTHR38479">
    <property type="entry name" value="LMO0824 PROTEIN"/>
    <property type="match status" value="1"/>
</dbReference>
<evidence type="ECO:0000313" key="2">
    <source>
        <dbReference type="Proteomes" id="UP000316639"/>
    </source>
</evidence>
<comment type="caution">
    <text evidence="1">The sequence shown here is derived from an EMBL/GenBank/DDBJ whole genome shotgun (WGS) entry which is preliminary data.</text>
</comment>
<sequence>MGILSRDALNRALIERQMLRERAPLGALDAIEHLVGIQAQEPPSPYPGLWSRLQNFRADDLTALLESRQAVRLLLMRGTIHLVSAADCLGLRPLVQVILDRHAATPMIMKKLVGLDVPEVVETARVLMEERPDTLTNIGKQLAEKWPGYDPTTFGLLLRCALPAVQLPPRGTWGPGLMKRPVCTTSDAWLGRPLESFSIDDVVLRYLAAFGPSSVMDVQAWCGLTRLREVLDRLRDRLVVFTDESGRELFDLPDAPRPDEDTPLPVRFIPEFDNILLAHADRSRVIADKDLPLVIGGKRTVLINGYVGAQWTLTRTKDSATLAVEYLAEPEERVRDEVTEEAERLLAFLAPDVERTVR</sequence>
<gene>
    <name evidence="1" type="ORF">FKR81_26215</name>
</gene>
<dbReference type="PANTHER" id="PTHR38479:SF2">
    <property type="entry name" value="WINGED HELIX DNA-BINDING DOMAIN-CONTAINING PROTEIN"/>
    <property type="match status" value="1"/>
</dbReference>
<proteinExistence type="predicted"/>